<dbReference type="Proteomes" id="UP000237105">
    <property type="component" value="Unassembled WGS sequence"/>
</dbReference>
<sequence length="86" mass="9406">MEVVSNLLSSYGLNLRVRGSKGRPSNQQGVQEGGSTTATSSREWTWLPHTADVRVAKAQRTALVLSCLHQSFSMGPTQPFCQNFPI</sequence>
<name>A0A2P5D902_PARAD</name>
<organism evidence="2 3">
    <name type="scientific">Parasponia andersonii</name>
    <name type="common">Sponia andersonii</name>
    <dbReference type="NCBI Taxonomy" id="3476"/>
    <lineage>
        <taxon>Eukaryota</taxon>
        <taxon>Viridiplantae</taxon>
        <taxon>Streptophyta</taxon>
        <taxon>Embryophyta</taxon>
        <taxon>Tracheophyta</taxon>
        <taxon>Spermatophyta</taxon>
        <taxon>Magnoliopsida</taxon>
        <taxon>eudicotyledons</taxon>
        <taxon>Gunneridae</taxon>
        <taxon>Pentapetalae</taxon>
        <taxon>rosids</taxon>
        <taxon>fabids</taxon>
        <taxon>Rosales</taxon>
        <taxon>Cannabaceae</taxon>
        <taxon>Parasponia</taxon>
    </lineage>
</organism>
<protein>
    <submittedName>
        <fullName evidence="2">Uncharacterized protein</fullName>
    </submittedName>
</protein>
<feature type="compositionally biased region" description="Polar residues" evidence="1">
    <location>
        <begin position="23"/>
        <end position="43"/>
    </location>
</feature>
<feature type="region of interest" description="Disordered" evidence="1">
    <location>
        <begin position="18"/>
        <end position="43"/>
    </location>
</feature>
<proteinExistence type="predicted"/>
<dbReference type="AlphaFoldDB" id="A0A2P5D902"/>
<comment type="caution">
    <text evidence="2">The sequence shown here is derived from an EMBL/GenBank/DDBJ whole genome shotgun (WGS) entry which is preliminary data.</text>
</comment>
<dbReference type="EMBL" id="JXTB01000054">
    <property type="protein sequence ID" value="PON69742.1"/>
    <property type="molecule type" value="Genomic_DNA"/>
</dbReference>
<evidence type="ECO:0000313" key="3">
    <source>
        <dbReference type="Proteomes" id="UP000237105"/>
    </source>
</evidence>
<dbReference type="OrthoDB" id="10490527at2759"/>
<gene>
    <name evidence="2" type="ORF">PanWU01x14_085260</name>
</gene>
<evidence type="ECO:0000256" key="1">
    <source>
        <dbReference type="SAM" id="MobiDB-lite"/>
    </source>
</evidence>
<accession>A0A2P5D902</accession>
<evidence type="ECO:0000313" key="2">
    <source>
        <dbReference type="EMBL" id="PON69742.1"/>
    </source>
</evidence>
<reference evidence="3" key="1">
    <citation type="submission" date="2016-06" db="EMBL/GenBank/DDBJ databases">
        <title>Parallel loss of symbiosis genes in relatives of nitrogen-fixing non-legume Parasponia.</title>
        <authorList>
            <person name="Van Velzen R."/>
            <person name="Holmer R."/>
            <person name="Bu F."/>
            <person name="Rutten L."/>
            <person name="Van Zeijl A."/>
            <person name="Liu W."/>
            <person name="Santuari L."/>
            <person name="Cao Q."/>
            <person name="Sharma T."/>
            <person name="Shen D."/>
            <person name="Roswanjaya Y."/>
            <person name="Wardhani T."/>
            <person name="Kalhor M.S."/>
            <person name="Jansen J."/>
            <person name="Van den Hoogen J."/>
            <person name="Gungor B."/>
            <person name="Hartog M."/>
            <person name="Hontelez J."/>
            <person name="Verver J."/>
            <person name="Yang W.-C."/>
            <person name="Schijlen E."/>
            <person name="Repin R."/>
            <person name="Schilthuizen M."/>
            <person name="Schranz E."/>
            <person name="Heidstra R."/>
            <person name="Miyata K."/>
            <person name="Fedorova E."/>
            <person name="Kohlen W."/>
            <person name="Bisseling T."/>
            <person name="Smit S."/>
            <person name="Geurts R."/>
        </authorList>
    </citation>
    <scope>NUCLEOTIDE SEQUENCE [LARGE SCALE GENOMIC DNA]</scope>
    <source>
        <strain evidence="3">cv. WU1-14</strain>
    </source>
</reference>
<keyword evidence="3" id="KW-1185">Reference proteome</keyword>